<gene>
    <name evidence="8" type="ORF">RD792_005028</name>
</gene>
<evidence type="ECO:0000256" key="4">
    <source>
        <dbReference type="ARBA" id="ARBA00022989"/>
    </source>
</evidence>
<feature type="transmembrane region" description="Helical" evidence="7">
    <location>
        <begin position="517"/>
        <end position="538"/>
    </location>
</feature>
<accession>A0ABR0DJ60</accession>
<feature type="non-terminal residue" evidence="8">
    <location>
        <position position="1"/>
    </location>
</feature>
<dbReference type="PANTHER" id="PTHR11654">
    <property type="entry name" value="OLIGOPEPTIDE TRANSPORTER-RELATED"/>
    <property type="match status" value="1"/>
</dbReference>
<comment type="similarity">
    <text evidence="6">Belongs to the major facilitator superfamily. Phosphate:H(+) symporter (TC 2.A.1.9) family.</text>
</comment>
<comment type="caution">
    <text evidence="8">The sequence shown here is derived from an EMBL/GenBank/DDBJ whole genome shotgun (WGS) entry which is preliminary data.</text>
</comment>
<dbReference type="EMBL" id="JAYDYQ010001088">
    <property type="protein sequence ID" value="KAK4489232.1"/>
    <property type="molecule type" value="Genomic_DNA"/>
</dbReference>
<reference evidence="8 9" key="1">
    <citation type="journal article" date="2023" name="bioRxiv">
        <title>Genome report: Whole genome sequence and annotation of Penstemon davidsonii.</title>
        <authorList>
            <person name="Ostevik K.L."/>
            <person name="Alabady M."/>
            <person name="Zhang M."/>
            <person name="Rausher M.D."/>
        </authorList>
    </citation>
    <scope>NUCLEOTIDE SEQUENCE [LARGE SCALE GENOMIC DNA]</scope>
    <source>
        <strain evidence="8">DNT005</strain>
        <tissue evidence="8">Whole leaf</tissue>
    </source>
</reference>
<comment type="similarity">
    <text evidence="2">Belongs to the major facilitator superfamily. Proton-dependent oligopeptide transporter (POT/PTR) (TC 2.A.17) family.</text>
</comment>
<feature type="transmembrane region" description="Helical" evidence="7">
    <location>
        <begin position="67"/>
        <end position="87"/>
    </location>
</feature>
<feature type="transmembrane region" description="Helical" evidence="7">
    <location>
        <begin position="178"/>
        <end position="197"/>
    </location>
</feature>
<feature type="transmembrane region" description="Helical" evidence="7">
    <location>
        <begin position="204"/>
        <end position="223"/>
    </location>
</feature>
<name>A0ABR0DJ60_9LAMI</name>
<sequence length="552" mass="59830">RMTSGEATPPPSTGSTAKRGGWNTVPFIIATMAALTLSAGGWMSNLIVLLVQEFHIKSIDAAQISNVVYGCIFFFPVVGAVLADSFLGCFSVIWISSLISLMGLILLVLSVTVNGLKPAHCLNNGTNLCATPSKIQYGVLYAALALATIGVGGTRFTISTMGANQFANPKHQATYFNWYFITMYVASVISSTGIVYVEDNVSWSWGFGICIVTGLLGLVIFLAGSRYYCLDKPQGSPFTGPARVVIASFRKRNEGIPDHNADYYYGDDIGVVVKGMVVAELPSNSLRFLNRAAKIAEGDILPNGSIAKPWKLCSVQQVEDLKSLIKILPLWSSSILLSTPIGIQGSLSILQALAMDRHLTRGFQIPAGSMMVFTLIATSICLGLLEYVIWPTWKKIIGHNPTSLQQIGIGHVFNVASMAVSALVESKRRATTSSPISVLWLVPQLVIVGVGEAFHFPGQVGFYYVEFPASLKSMATAMIALLVGIAFYLSSVVIDVVRRGTNWLPNNIDDGRLDNVYWVLVVIGGLNFGYYLLCSWWYKCKTDGVQEKGLEE</sequence>
<dbReference type="InterPro" id="IPR000109">
    <property type="entry name" value="POT_fam"/>
</dbReference>
<dbReference type="Proteomes" id="UP001291926">
    <property type="component" value="Unassembled WGS sequence"/>
</dbReference>
<evidence type="ECO:0000256" key="1">
    <source>
        <dbReference type="ARBA" id="ARBA00004141"/>
    </source>
</evidence>
<evidence type="ECO:0000256" key="5">
    <source>
        <dbReference type="ARBA" id="ARBA00023136"/>
    </source>
</evidence>
<protein>
    <recommendedName>
        <fullName evidence="10">Nitrate excretion transporter 1</fullName>
    </recommendedName>
</protein>
<keyword evidence="9" id="KW-1185">Reference proteome</keyword>
<keyword evidence="5 7" id="KW-0472">Membrane</keyword>
<feature type="transmembrane region" description="Helical" evidence="7">
    <location>
        <begin position="93"/>
        <end position="116"/>
    </location>
</feature>
<dbReference type="PROSITE" id="PS01022">
    <property type="entry name" value="PTR2_1"/>
    <property type="match status" value="1"/>
</dbReference>
<evidence type="ECO:0000256" key="3">
    <source>
        <dbReference type="ARBA" id="ARBA00022692"/>
    </source>
</evidence>
<evidence type="ECO:0000256" key="2">
    <source>
        <dbReference type="ARBA" id="ARBA00005982"/>
    </source>
</evidence>
<dbReference type="Gene3D" id="1.20.1250.20">
    <property type="entry name" value="MFS general substrate transporter like domains"/>
    <property type="match status" value="1"/>
</dbReference>
<dbReference type="Pfam" id="PF00854">
    <property type="entry name" value="PTR2"/>
    <property type="match status" value="1"/>
</dbReference>
<evidence type="ECO:0000313" key="9">
    <source>
        <dbReference type="Proteomes" id="UP001291926"/>
    </source>
</evidence>
<feature type="transmembrane region" description="Helical" evidence="7">
    <location>
        <begin position="365"/>
        <end position="385"/>
    </location>
</feature>
<proteinExistence type="inferred from homology"/>
<dbReference type="InterPro" id="IPR018456">
    <property type="entry name" value="PTR2_symporter_CS"/>
</dbReference>
<dbReference type="SUPFAM" id="SSF103473">
    <property type="entry name" value="MFS general substrate transporter"/>
    <property type="match status" value="1"/>
</dbReference>
<evidence type="ECO:0000256" key="7">
    <source>
        <dbReference type="SAM" id="Phobius"/>
    </source>
</evidence>
<evidence type="ECO:0000313" key="8">
    <source>
        <dbReference type="EMBL" id="KAK4489232.1"/>
    </source>
</evidence>
<dbReference type="InterPro" id="IPR036259">
    <property type="entry name" value="MFS_trans_sf"/>
</dbReference>
<keyword evidence="3 7" id="KW-0812">Transmembrane</keyword>
<comment type="subcellular location">
    <subcellularLocation>
        <location evidence="1">Membrane</location>
        <topology evidence="1">Multi-pass membrane protein</topology>
    </subcellularLocation>
</comment>
<keyword evidence="4 7" id="KW-1133">Transmembrane helix</keyword>
<evidence type="ECO:0000256" key="6">
    <source>
        <dbReference type="ARBA" id="ARBA00044504"/>
    </source>
</evidence>
<organism evidence="8 9">
    <name type="scientific">Penstemon davidsonii</name>
    <dbReference type="NCBI Taxonomy" id="160366"/>
    <lineage>
        <taxon>Eukaryota</taxon>
        <taxon>Viridiplantae</taxon>
        <taxon>Streptophyta</taxon>
        <taxon>Embryophyta</taxon>
        <taxon>Tracheophyta</taxon>
        <taxon>Spermatophyta</taxon>
        <taxon>Magnoliopsida</taxon>
        <taxon>eudicotyledons</taxon>
        <taxon>Gunneridae</taxon>
        <taxon>Pentapetalae</taxon>
        <taxon>asterids</taxon>
        <taxon>lamiids</taxon>
        <taxon>Lamiales</taxon>
        <taxon>Plantaginaceae</taxon>
        <taxon>Cheloneae</taxon>
        <taxon>Penstemon</taxon>
    </lineage>
</organism>
<feature type="transmembrane region" description="Helical" evidence="7">
    <location>
        <begin position="27"/>
        <end position="51"/>
    </location>
</feature>
<feature type="transmembrane region" description="Helical" evidence="7">
    <location>
        <begin position="405"/>
        <end position="424"/>
    </location>
</feature>
<feature type="transmembrane region" description="Helical" evidence="7">
    <location>
        <begin position="436"/>
        <end position="454"/>
    </location>
</feature>
<evidence type="ECO:0008006" key="10">
    <source>
        <dbReference type="Google" id="ProtNLM"/>
    </source>
</evidence>
<feature type="transmembrane region" description="Helical" evidence="7">
    <location>
        <begin position="137"/>
        <end position="158"/>
    </location>
</feature>
<feature type="transmembrane region" description="Helical" evidence="7">
    <location>
        <begin position="474"/>
        <end position="497"/>
    </location>
</feature>
<dbReference type="CDD" id="cd17416">
    <property type="entry name" value="MFS_NPF1_2"/>
    <property type="match status" value="1"/>
</dbReference>